<accession>X0PEG5</accession>
<evidence type="ECO:0000313" key="5">
    <source>
        <dbReference type="EMBL" id="KRM30848.1"/>
    </source>
</evidence>
<keyword evidence="2" id="KW-0813">Transport</keyword>
<feature type="signal peptide" evidence="4">
    <location>
        <begin position="1"/>
        <end position="21"/>
    </location>
</feature>
<dbReference type="PROSITE" id="PS51257">
    <property type="entry name" value="PROKAR_LIPOPROTEIN"/>
    <property type="match status" value="1"/>
</dbReference>
<gene>
    <name evidence="5" type="ORF">FC83_GL001409</name>
</gene>
<keyword evidence="6" id="KW-1185">Reference proteome</keyword>
<dbReference type="RefSeq" id="WP_035452634.1">
    <property type="nucleotide sequence ID" value="NZ_AZGA01000087.1"/>
</dbReference>
<evidence type="ECO:0000256" key="4">
    <source>
        <dbReference type="SAM" id="SignalP"/>
    </source>
</evidence>
<name>X0PEG5_9LACO</name>
<comment type="similarity">
    <text evidence="1">Belongs to the bacterial solute-binding protein 1 family.</text>
</comment>
<dbReference type="AlphaFoldDB" id="X0PEG5"/>
<dbReference type="EMBL" id="AZGA01000087">
    <property type="protein sequence ID" value="KRM30848.1"/>
    <property type="molecule type" value="Genomic_DNA"/>
</dbReference>
<dbReference type="OrthoDB" id="9766758at2"/>
<feature type="chain" id="PRO_5039682324" evidence="4">
    <location>
        <begin position="22"/>
        <end position="408"/>
    </location>
</feature>
<evidence type="ECO:0000256" key="2">
    <source>
        <dbReference type="ARBA" id="ARBA00022448"/>
    </source>
</evidence>
<organism evidence="5 6">
    <name type="scientific">Agrilactobacillus composti DSM 18527 = JCM 14202</name>
    <dbReference type="NCBI Taxonomy" id="1423734"/>
    <lineage>
        <taxon>Bacteria</taxon>
        <taxon>Bacillati</taxon>
        <taxon>Bacillota</taxon>
        <taxon>Bacilli</taxon>
        <taxon>Lactobacillales</taxon>
        <taxon>Lactobacillaceae</taxon>
        <taxon>Agrilactobacillus</taxon>
    </lineage>
</organism>
<evidence type="ECO:0000313" key="6">
    <source>
        <dbReference type="Proteomes" id="UP000051236"/>
    </source>
</evidence>
<dbReference type="eggNOG" id="COG2182">
    <property type="taxonomic scope" value="Bacteria"/>
</dbReference>
<evidence type="ECO:0000256" key="3">
    <source>
        <dbReference type="ARBA" id="ARBA00022729"/>
    </source>
</evidence>
<dbReference type="SUPFAM" id="SSF53850">
    <property type="entry name" value="Periplasmic binding protein-like II"/>
    <property type="match status" value="1"/>
</dbReference>
<dbReference type="PANTHER" id="PTHR30061">
    <property type="entry name" value="MALTOSE-BINDING PERIPLASMIC PROTEIN"/>
    <property type="match status" value="1"/>
</dbReference>
<dbReference type="Pfam" id="PF01547">
    <property type="entry name" value="SBP_bac_1"/>
    <property type="match status" value="1"/>
</dbReference>
<dbReference type="STRING" id="1423734.FC83_GL001409"/>
<comment type="caution">
    <text evidence="5">The sequence shown here is derived from an EMBL/GenBank/DDBJ whole genome shotgun (WGS) entry which is preliminary data.</text>
</comment>
<sequence>MKKFLKVLVSMLIVGAIVALSGCSSKSGDAAKSSSQRQTLQMLVPGYDAGYLKAPVNAAIKKYERANPDVKIKVVSVGWDELNSKIVKLYQAGQSPDILMVGSRSLRQFAEAGVLEDLTPYMTKKYEQNRIQSVMATGQIDNKQYGIPLSLSSRALFYRSDLIDHAPANWDELLQTAKTVSEKNRMYGFAIPTDITSGTDELLNFIYQGDGQIVNQQGKFVLDSPQNIEALTYLKKFKGIIPDPVDTARGDQVKLFKNGDLAMFISGGWEKEELDKGAKKTPYKVAELPAGKQKAVTLVTDSYTVSAKSKHKKAAFKFIQFLGQADQQRAISKAYNWLPVTKAEQTDARFQTPFMQPFVSILNDGISEPKVPNWDTFNKSFTIAVQKTLTGAQTPTEALKTAQQEVQK</sequence>
<dbReference type="GO" id="GO:0042956">
    <property type="term" value="P:maltodextrin transmembrane transport"/>
    <property type="evidence" value="ECO:0007669"/>
    <property type="project" value="TreeGrafter"/>
</dbReference>
<proteinExistence type="inferred from homology"/>
<dbReference type="GO" id="GO:0055052">
    <property type="term" value="C:ATP-binding cassette (ABC) transporter complex, substrate-binding subunit-containing"/>
    <property type="evidence" value="ECO:0007669"/>
    <property type="project" value="TreeGrafter"/>
</dbReference>
<dbReference type="Proteomes" id="UP000051236">
    <property type="component" value="Unassembled WGS sequence"/>
</dbReference>
<keyword evidence="3 4" id="KW-0732">Signal</keyword>
<dbReference type="InterPro" id="IPR006059">
    <property type="entry name" value="SBP"/>
</dbReference>
<evidence type="ECO:0000256" key="1">
    <source>
        <dbReference type="ARBA" id="ARBA00008520"/>
    </source>
</evidence>
<dbReference type="PATRIC" id="fig|1423734.3.peg.1425"/>
<dbReference type="GO" id="GO:0015768">
    <property type="term" value="P:maltose transport"/>
    <property type="evidence" value="ECO:0007669"/>
    <property type="project" value="TreeGrafter"/>
</dbReference>
<dbReference type="Gene3D" id="3.40.190.10">
    <property type="entry name" value="Periplasmic binding protein-like II"/>
    <property type="match status" value="2"/>
</dbReference>
<dbReference type="CDD" id="cd13585">
    <property type="entry name" value="PBP2_TMBP_like"/>
    <property type="match status" value="1"/>
</dbReference>
<protein>
    <submittedName>
        <fullName evidence="5">Uncharacterized protein</fullName>
    </submittedName>
</protein>
<reference evidence="5 6" key="1">
    <citation type="journal article" date="2015" name="Genome Announc.">
        <title>Expanding the biotechnology potential of lactobacilli through comparative genomics of 213 strains and associated genera.</title>
        <authorList>
            <person name="Sun Z."/>
            <person name="Harris H.M."/>
            <person name="McCann A."/>
            <person name="Guo C."/>
            <person name="Argimon S."/>
            <person name="Zhang W."/>
            <person name="Yang X."/>
            <person name="Jeffery I.B."/>
            <person name="Cooney J.C."/>
            <person name="Kagawa T.F."/>
            <person name="Liu W."/>
            <person name="Song Y."/>
            <person name="Salvetti E."/>
            <person name="Wrobel A."/>
            <person name="Rasinkangas P."/>
            <person name="Parkhill J."/>
            <person name="Rea M.C."/>
            <person name="O'Sullivan O."/>
            <person name="Ritari J."/>
            <person name="Douillard F.P."/>
            <person name="Paul Ross R."/>
            <person name="Yang R."/>
            <person name="Briner A.E."/>
            <person name="Felis G.E."/>
            <person name="de Vos W.M."/>
            <person name="Barrangou R."/>
            <person name="Klaenhammer T.R."/>
            <person name="Caufield P.W."/>
            <person name="Cui Y."/>
            <person name="Zhang H."/>
            <person name="O'Toole P.W."/>
        </authorList>
    </citation>
    <scope>NUCLEOTIDE SEQUENCE [LARGE SCALE GENOMIC DNA]</scope>
    <source>
        <strain evidence="5 6">DSM 18527</strain>
    </source>
</reference>
<dbReference type="PANTHER" id="PTHR30061:SF50">
    <property type="entry name" value="MALTOSE_MALTODEXTRIN-BINDING PERIPLASMIC PROTEIN"/>
    <property type="match status" value="1"/>
</dbReference>
<dbReference type="GO" id="GO:1901982">
    <property type="term" value="F:maltose binding"/>
    <property type="evidence" value="ECO:0007669"/>
    <property type="project" value="TreeGrafter"/>
</dbReference>